<name>A0A1H4BA91_9GAMM</name>
<gene>
    <name evidence="6" type="ORF">SAMN05216562_3155</name>
</gene>
<evidence type="ECO:0000256" key="2">
    <source>
        <dbReference type="ARBA" id="ARBA00005606"/>
    </source>
</evidence>
<evidence type="ECO:0000256" key="4">
    <source>
        <dbReference type="ARBA" id="ARBA00015601"/>
    </source>
</evidence>
<dbReference type="InterPro" id="IPR015943">
    <property type="entry name" value="WD40/YVTN_repeat-like_dom_sf"/>
</dbReference>
<reference evidence="7" key="1">
    <citation type="submission" date="2016-10" db="EMBL/GenBank/DDBJ databases">
        <authorList>
            <person name="Varghese N."/>
            <person name="Submissions S."/>
        </authorList>
    </citation>
    <scope>NUCLEOTIDE SEQUENCE [LARGE SCALE GENOMIC DNA]</scope>
    <source>
        <strain evidence="7">CGMCC 1.10657</strain>
    </source>
</reference>
<dbReference type="STRING" id="658218.SAMN05216562_3155"/>
<accession>A0A1H4BA91</accession>
<keyword evidence="7" id="KW-1185">Reference proteome</keyword>
<dbReference type="GO" id="GO:0008430">
    <property type="term" value="F:selenium binding"/>
    <property type="evidence" value="ECO:0007669"/>
    <property type="project" value="InterPro"/>
</dbReference>
<comment type="pathway">
    <text evidence="1">Organosulfur degradation.</text>
</comment>
<dbReference type="GO" id="GO:0018549">
    <property type="term" value="F:methanethiol oxidase activity"/>
    <property type="evidence" value="ECO:0007669"/>
    <property type="project" value="UniProtKB-EC"/>
</dbReference>
<comment type="similarity">
    <text evidence="2">Belongs to the selenium-binding protein family.</text>
</comment>
<organism evidence="6 7">
    <name type="scientific">Microbulbifer marinus</name>
    <dbReference type="NCBI Taxonomy" id="658218"/>
    <lineage>
        <taxon>Bacteria</taxon>
        <taxon>Pseudomonadati</taxon>
        <taxon>Pseudomonadota</taxon>
        <taxon>Gammaproteobacteria</taxon>
        <taxon>Cellvibrionales</taxon>
        <taxon>Microbulbiferaceae</taxon>
        <taxon>Microbulbifer</taxon>
    </lineage>
</organism>
<proteinExistence type="inferred from homology"/>
<dbReference type="EMBL" id="FNQO01000005">
    <property type="protein sequence ID" value="SEA45063.1"/>
    <property type="molecule type" value="Genomic_DNA"/>
</dbReference>
<protein>
    <recommendedName>
        <fullName evidence="4">Methanethiol oxidase</fullName>
        <ecNumber evidence="3">1.8.3.4</ecNumber>
    </recommendedName>
</protein>
<dbReference type="Gene3D" id="2.130.10.10">
    <property type="entry name" value="YVTN repeat-like/Quinoprotein amine dehydrogenase"/>
    <property type="match status" value="1"/>
</dbReference>
<dbReference type="Pfam" id="PF05694">
    <property type="entry name" value="SBP56"/>
    <property type="match status" value="1"/>
</dbReference>
<evidence type="ECO:0000313" key="6">
    <source>
        <dbReference type="EMBL" id="SEA45063.1"/>
    </source>
</evidence>
<dbReference type="PANTHER" id="PTHR23300">
    <property type="entry name" value="METHANETHIOL OXIDASE"/>
    <property type="match status" value="1"/>
</dbReference>
<dbReference type="EC" id="1.8.3.4" evidence="3"/>
<dbReference type="PANTHER" id="PTHR23300:SF0">
    <property type="entry name" value="METHANETHIOL OXIDASE"/>
    <property type="match status" value="1"/>
</dbReference>
<evidence type="ECO:0000313" key="7">
    <source>
        <dbReference type="Proteomes" id="UP000198658"/>
    </source>
</evidence>
<dbReference type="AlphaFoldDB" id="A0A1H4BA91"/>
<comment type="catalytic activity">
    <reaction evidence="5">
        <text>methanethiol + O2 + H2O = hydrogen sulfide + formaldehyde + H2O2 + H(+)</text>
        <dbReference type="Rhea" id="RHEA:11812"/>
        <dbReference type="ChEBI" id="CHEBI:15377"/>
        <dbReference type="ChEBI" id="CHEBI:15378"/>
        <dbReference type="ChEBI" id="CHEBI:15379"/>
        <dbReference type="ChEBI" id="CHEBI:16007"/>
        <dbReference type="ChEBI" id="CHEBI:16240"/>
        <dbReference type="ChEBI" id="CHEBI:16842"/>
        <dbReference type="ChEBI" id="CHEBI:29919"/>
        <dbReference type="EC" id="1.8.3.4"/>
    </reaction>
</comment>
<evidence type="ECO:0000256" key="1">
    <source>
        <dbReference type="ARBA" id="ARBA00005177"/>
    </source>
</evidence>
<evidence type="ECO:0000256" key="3">
    <source>
        <dbReference type="ARBA" id="ARBA00012510"/>
    </source>
</evidence>
<evidence type="ECO:0000256" key="5">
    <source>
        <dbReference type="ARBA" id="ARBA00047539"/>
    </source>
</evidence>
<dbReference type="SUPFAM" id="SSF75011">
    <property type="entry name" value="3-carboxy-cis,cis-mucoante lactonizing enzyme"/>
    <property type="match status" value="1"/>
</dbReference>
<dbReference type="InterPro" id="IPR008826">
    <property type="entry name" value="Se-bd"/>
</dbReference>
<sequence length="498" mass="56041">MTRCLLAARGNRFLYSGFPTKSSVVQVREEIKPVALWKPDPSFYPSAKMAMQAPPERHAYVAALNPAGSNKPDAICVVDLDPDSATYCQVVNTLELPNIGDELHHFGWNACSSALCPYAPHPHLERRYLIVPGLRSSRIYVIDTKPDPRKPQIIKTLEPEEVMAKSGYSRPHTVHCGPDAIYISAMGSANGDEGPGGIFMLDHFSFNVIGPWELHRGDQELAYDFWWHLAQDVLISSEWAKPSQFENGLVPEDLLGNKYGHRIHFWDLRKRKLEQSIDIGAEHQMLLELRPSHDPRESYGFAGVVVSTEDLSASIWLWYRENDQWQMKKVITIPPVPAEEKDLPDLLKGFKAVPPLVSDIDLSLDDRFLYVACWGTGEMHQYDVSDPHNPQLTGKVEIGGVVNKKGHPKAEGPLLGAPQMVEISRDGRRVYFTNSLYSTWDDQFYPDKMTGWMVKVDVDPDGGISLDKDFFIDFGETRVHQVRLEGGDASTDSYCFSS</sequence>
<dbReference type="Proteomes" id="UP000198658">
    <property type="component" value="Unassembled WGS sequence"/>
</dbReference>